<name>A0AAN8MS01_9PEZI</name>
<dbReference type="EMBL" id="JAVHNR010000003">
    <property type="protein sequence ID" value="KAK6347614.1"/>
    <property type="molecule type" value="Genomic_DNA"/>
</dbReference>
<dbReference type="InterPro" id="IPR036047">
    <property type="entry name" value="F-box-like_dom_sf"/>
</dbReference>
<accession>A0AAN8MS01</accession>
<dbReference type="Proteomes" id="UP001313282">
    <property type="component" value="Unassembled WGS sequence"/>
</dbReference>
<evidence type="ECO:0000313" key="2">
    <source>
        <dbReference type="Proteomes" id="UP001313282"/>
    </source>
</evidence>
<evidence type="ECO:0000313" key="1">
    <source>
        <dbReference type="EMBL" id="KAK6347614.1"/>
    </source>
</evidence>
<proteinExistence type="predicted"/>
<organism evidence="1 2">
    <name type="scientific">Orbilia javanica</name>
    <dbReference type="NCBI Taxonomy" id="47235"/>
    <lineage>
        <taxon>Eukaryota</taxon>
        <taxon>Fungi</taxon>
        <taxon>Dikarya</taxon>
        <taxon>Ascomycota</taxon>
        <taxon>Pezizomycotina</taxon>
        <taxon>Orbiliomycetes</taxon>
        <taxon>Orbiliales</taxon>
        <taxon>Orbiliaceae</taxon>
        <taxon>Orbilia</taxon>
    </lineage>
</organism>
<reference evidence="1 2" key="1">
    <citation type="submission" date="2019-10" db="EMBL/GenBank/DDBJ databases">
        <authorList>
            <person name="Palmer J.M."/>
        </authorList>
    </citation>
    <scope>NUCLEOTIDE SEQUENCE [LARGE SCALE GENOMIC DNA]</scope>
    <source>
        <strain evidence="1 2">TWF718</strain>
    </source>
</reference>
<dbReference type="AlphaFoldDB" id="A0AAN8MS01"/>
<keyword evidence="2" id="KW-1185">Reference proteome</keyword>
<protein>
    <recommendedName>
        <fullName evidence="3">F-box domain-containing protein</fullName>
    </recommendedName>
</protein>
<dbReference type="SUPFAM" id="SSF81383">
    <property type="entry name" value="F-box domain"/>
    <property type="match status" value="1"/>
</dbReference>
<evidence type="ECO:0008006" key="3">
    <source>
        <dbReference type="Google" id="ProtNLM"/>
    </source>
</evidence>
<gene>
    <name evidence="1" type="ORF">TWF718_005451</name>
</gene>
<comment type="caution">
    <text evidence="1">The sequence shown here is derived from an EMBL/GenBank/DDBJ whole genome shotgun (WGS) entry which is preliminary data.</text>
</comment>
<dbReference type="CDD" id="cd09917">
    <property type="entry name" value="F-box_SF"/>
    <property type="match status" value="1"/>
</dbReference>
<sequence>MRQFETPKMATIKTVPPEIHLEIAQYLLPCDIAALSLTCQVLREHLGRSNQFFWYNCIRRGISPKFGRTKVPVPHPDGLDTEEEEGTVTFEQYYKEFQPEEKNYWLEARRIISGGSRYGCCACLAHVPVGECTAYSYFVYPPGGTTSHTSSRFLAVRRYCPECFWEWHIQTDVFQLAYPDAPLQGDIGYEMPSTPSGGCDAQGIIAKYLRQLITIPAVTKSFENSYSTTFAIAGSPPAQFKAKWTRARGGDEAQILDETLNFLKEIYQRKYKNLHIVLSPDAYYKALADSLLFHVLVESNYDKIHTVVGIPPGRRYDVPVLSVTEDVMEISRSLGREQRGDIEAVSLANSLHIRLFGDPGNFRPAALDPAYRGFIKERMSCCFSGQVMQPVGALSWYNLYDYLYFKSPGLRNKIRCYWCLRQNNWKDTAENRYVHSARLNEFPENWIAAHVITHHPDLAWKRPKNEVHDTPMVEIMCGDMMMLDWIDDGDDRSFPEVKKMVQQFRNNPPDFVNEELEDIPESVMRPRVGRLSESKYFHWI</sequence>